<dbReference type="AlphaFoldDB" id="X1E3I4"/>
<protein>
    <recommendedName>
        <fullName evidence="5">Calcineurin-like phosphoesterase domain-containing protein</fullName>
    </recommendedName>
</protein>
<dbReference type="InterPro" id="IPR004843">
    <property type="entry name" value="Calcineurin-like_PHP"/>
</dbReference>
<evidence type="ECO:0000256" key="1">
    <source>
        <dbReference type="ARBA" id="ARBA00022723"/>
    </source>
</evidence>
<dbReference type="EMBL" id="BARU01005125">
    <property type="protein sequence ID" value="GAH27097.1"/>
    <property type="molecule type" value="Genomic_DNA"/>
</dbReference>
<feature type="non-terminal residue" evidence="6">
    <location>
        <position position="347"/>
    </location>
</feature>
<keyword evidence="3" id="KW-0408">Iron</keyword>
<evidence type="ECO:0000259" key="5">
    <source>
        <dbReference type="Pfam" id="PF00149"/>
    </source>
</evidence>
<dbReference type="PANTHER" id="PTHR42988:SF2">
    <property type="entry name" value="CYCLIC NUCLEOTIDE PHOSPHODIESTERASE CBUA0032-RELATED"/>
    <property type="match status" value="1"/>
</dbReference>
<reference evidence="6" key="1">
    <citation type="journal article" date="2014" name="Front. Microbiol.">
        <title>High frequency of phylogenetically diverse reductive dehalogenase-homologous genes in deep subseafloor sedimentary metagenomes.</title>
        <authorList>
            <person name="Kawai M."/>
            <person name="Futagami T."/>
            <person name="Toyoda A."/>
            <person name="Takaki Y."/>
            <person name="Nishi S."/>
            <person name="Hori S."/>
            <person name="Arai W."/>
            <person name="Tsubouchi T."/>
            <person name="Morono Y."/>
            <person name="Uchiyama I."/>
            <person name="Ito T."/>
            <person name="Fujiyama A."/>
            <person name="Inagaki F."/>
            <person name="Takami H."/>
        </authorList>
    </citation>
    <scope>NUCLEOTIDE SEQUENCE</scope>
    <source>
        <strain evidence="6">Expedition CK06-06</strain>
    </source>
</reference>
<name>X1E3I4_9ZZZZ</name>
<gene>
    <name evidence="6" type="ORF">S03H2_09886</name>
</gene>
<dbReference type="SUPFAM" id="SSF56300">
    <property type="entry name" value="Metallo-dependent phosphatases"/>
    <property type="match status" value="1"/>
</dbReference>
<keyword evidence="1" id="KW-0479">Metal-binding</keyword>
<proteinExistence type="inferred from homology"/>
<dbReference type="InterPro" id="IPR029052">
    <property type="entry name" value="Metallo-depent_PP-like"/>
</dbReference>
<dbReference type="Pfam" id="PF00149">
    <property type="entry name" value="Metallophos"/>
    <property type="match status" value="1"/>
</dbReference>
<evidence type="ECO:0000256" key="4">
    <source>
        <dbReference type="ARBA" id="ARBA00025742"/>
    </source>
</evidence>
<feature type="domain" description="Calcineurin-like phosphoesterase" evidence="5">
    <location>
        <begin position="9"/>
        <end position="247"/>
    </location>
</feature>
<accession>X1E3I4</accession>
<keyword evidence="2" id="KW-0378">Hydrolase</keyword>
<sequence length="347" mass="40248">MEKQQDENPPIPKIDIVVVTGDIISGVPIDDVNFSETLTKQYQEAKSFLIQLSEKLFDGDLNRVLIMPGNHDVCWHICKQSMEPVDTKDLKNVSEMLMMSNSPYRLSSNDLKLYRIKDFELYKSRLIYFKEFFDDFYETQGHTFSLDDNEQVVNFVISDRRALFTGFSSLYGNDCYDHRGRICTETIFINGLRILKSALNDIPLKIAFWHHGLESSEYNIDHLNRKEVLPLLIDRKYVLGMHGHQHKGNIVSYEHHLNPELYMPIISAGSLCADPQAIPSGYRRQYNVIEIDEEKYTVKIHVREWVGNTILTSAKLQEFGGDGWTERNLPLLRARARGEIEQRRKEG</sequence>
<comment type="similarity">
    <text evidence="4">Belongs to the cyclic nucleotide phosphodiesterase class-III family.</text>
</comment>
<dbReference type="PANTHER" id="PTHR42988">
    <property type="entry name" value="PHOSPHOHYDROLASE"/>
    <property type="match status" value="1"/>
</dbReference>
<evidence type="ECO:0000313" key="6">
    <source>
        <dbReference type="EMBL" id="GAH27097.1"/>
    </source>
</evidence>
<dbReference type="GO" id="GO:0016787">
    <property type="term" value="F:hydrolase activity"/>
    <property type="evidence" value="ECO:0007669"/>
    <property type="project" value="UniProtKB-KW"/>
</dbReference>
<organism evidence="6">
    <name type="scientific">marine sediment metagenome</name>
    <dbReference type="NCBI Taxonomy" id="412755"/>
    <lineage>
        <taxon>unclassified sequences</taxon>
        <taxon>metagenomes</taxon>
        <taxon>ecological metagenomes</taxon>
    </lineage>
</organism>
<dbReference type="InterPro" id="IPR050884">
    <property type="entry name" value="CNP_phosphodiesterase-III"/>
</dbReference>
<dbReference type="GO" id="GO:0046872">
    <property type="term" value="F:metal ion binding"/>
    <property type="evidence" value="ECO:0007669"/>
    <property type="project" value="UniProtKB-KW"/>
</dbReference>
<evidence type="ECO:0000256" key="2">
    <source>
        <dbReference type="ARBA" id="ARBA00022801"/>
    </source>
</evidence>
<evidence type="ECO:0000256" key="3">
    <source>
        <dbReference type="ARBA" id="ARBA00023004"/>
    </source>
</evidence>
<comment type="caution">
    <text evidence="6">The sequence shown here is derived from an EMBL/GenBank/DDBJ whole genome shotgun (WGS) entry which is preliminary data.</text>
</comment>
<dbReference type="Gene3D" id="3.60.21.10">
    <property type="match status" value="1"/>
</dbReference>